<dbReference type="GeneID" id="93649687"/>
<feature type="region of interest" description="Disordered" evidence="3">
    <location>
        <begin position="585"/>
        <end position="617"/>
    </location>
</feature>
<accession>A0A8H7ZKU9</accession>
<keyword evidence="1" id="KW-0479">Metal-binding</keyword>
<name>A0A8H7ZKU9_9ASCO</name>
<dbReference type="InterPro" id="IPR002073">
    <property type="entry name" value="PDEase_catalytic_dom"/>
</dbReference>
<dbReference type="GO" id="GO:0007165">
    <property type="term" value="P:signal transduction"/>
    <property type="evidence" value="ECO:0007669"/>
    <property type="project" value="InterPro"/>
</dbReference>
<dbReference type="InterPro" id="IPR036971">
    <property type="entry name" value="PDEase_catalytic_dom_sf"/>
</dbReference>
<comment type="caution">
    <text evidence="5">The sequence shown here is derived from an EMBL/GenBank/DDBJ whole genome shotgun (WGS) entry which is preliminary data.</text>
</comment>
<dbReference type="PANTHER" id="PTHR11347">
    <property type="entry name" value="CYCLIC NUCLEOTIDE PHOSPHODIESTERASE"/>
    <property type="match status" value="1"/>
</dbReference>
<dbReference type="InterPro" id="IPR003607">
    <property type="entry name" value="HD/PDEase_dom"/>
</dbReference>
<dbReference type="GO" id="GO:0046872">
    <property type="term" value="F:metal ion binding"/>
    <property type="evidence" value="ECO:0007669"/>
    <property type="project" value="UniProtKB-KW"/>
</dbReference>
<dbReference type="Pfam" id="PF00233">
    <property type="entry name" value="PDEase_I"/>
    <property type="match status" value="1"/>
</dbReference>
<proteinExistence type="predicted"/>
<dbReference type="PROSITE" id="PS51845">
    <property type="entry name" value="PDEASE_I_2"/>
    <property type="match status" value="1"/>
</dbReference>
<protein>
    <submittedName>
        <fullName evidence="5">PDE2</fullName>
    </submittedName>
</protein>
<evidence type="ECO:0000256" key="2">
    <source>
        <dbReference type="ARBA" id="ARBA00022801"/>
    </source>
</evidence>
<keyword evidence="6" id="KW-1185">Reference proteome</keyword>
<dbReference type="AlphaFoldDB" id="A0A8H7ZKU9"/>
<dbReference type="SUPFAM" id="SSF109604">
    <property type="entry name" value="HD-domain/PDEase-like"/>
    <property type="match status" value="1"/>
</dbReference>
<evidence type="ECO:0000313" key="6">
    <source>
        <dbReference type="Proteomes" id="UP000669133"/>
    </source>
</evidence>
<dbReference type="RefSeq" id="XP_067551081.1">
    <property type="nucleotide sequence ID" value="XM_067689763.1"/>
</dbReference>
<dbReference type="SMART" id="SM00471">
    <property type="entry name" value="HDc"/>
    <property type="match status" value="1"/>
</dbReference>
<feature type="compositionally biased region" description="Basic residues" evidence="3">
    <location>
        <begin position="66"/>
        <end position="92"/>
    </location>
</feature>
<dbReference type="OrthoDB" id="546632at2759"/>
<organism evidence="5 6">
    <name type="scientific">Candida metapsilosis</name>
    <dbReference type="NCBI Taxonomy" id="273372"/>
    <lineage>
        <taxon>Eukaryota</taxon>
        <taxon>Fungi</taxon>
        <taxon>Dikarya</taxon>
        <taxon>Ascomycota</taxon>
        <taxon>Saccharomycotina</taxon>
        <taxon>Pichiomycetes</taxon>
        <taxon>Debaryomycetaceae</taxon>
        <taxon>Candida/Lodderomyces clade</taxon>
        <taxon>Candida</taxon>
    </lineage>
</organism>
<dbReference type="GO" id="GO:0004114">
    <property type="term" value="F:3',5'-cyclic-nucleotide phosphodiesterase activity"/>
    <property type="evidence" value="ECO:0007669"/>
    <property type="project" value="InterPro"/>
</dbReference>
<dbReference type="EMBL" id="JAEOAQ010000001">
    <property type="protein sequence ID" value="KAG5421965.1"/>
    <property type="molecule type" value="Genomic_DNA"/>
</dbReference>
<evidence type="ECO:0000256" key="1">
    <source>
        <dbReference type="ARBA" id="ARBA00022723"/>
    </source>
</evidence>
<gene>
    <name evidence="5" type="ORF">I9W82_001058</name>
</gene>
<feature type="domain" description="PDEase" evidence="4">
    <location>
        <begin position="201"/>
        <end position="707"/>
    </location>
</feature>
<feature type="compositionally biased region" description="Polar residues" evidence="3">
    <location>
        <begin position="366"/>
        <end position="380"/>
    </location>
</feature>
<evidence type="ECO:0000256" key="3">
    <source>
        <dbReference type="SAM" id="MobiDB-lite"/>
    </source>
</evidence>
<dbReference type="Proteomes" id="UP000669133">
    <property type="component" value="Unassembled WGS sequence"/>
</dbReference>
<dbReference type="Gene3D" id="1.10.1300.10">
    <property type="entry name" value="3'5'-cyclic nucleotide phosphodiesterase, catalytic domain"/>
    <property type="match status" value="1"/>
</dbReference>
<sequence length="707" mass="80458">MLEILSFFKDIPTFKVKSKNQAQEQQHNVHFSSFKLLIEYLFRKGSQEADINHPILVILPSDKERKRQQRNKQHNVHHHVHHVHHHHHHHHNQQSSYKSLESLLFKDKVILLDYFFGHLNIVIISQDHDDYPSLQHQLNSIINKLYHRISRIGIWSGTTMVQNAFDTKHRIPTMAELLYKNITRSQHATQHLIKLKQLLLTEIGFFSLLSNTSDEHLSYLCSTVGNWAFPAHELSSDDLVYCAYLMINYALQQVVKQHEHDDNYVKGLHFPNRNELLAIIFIVRDTYRSGNPFHNFRHAVDVMQACFHFLVRLGCLPQFKQFIIDPYQVGNLVLTKNEEYVELVATNRVFSSVDLTSILSEAVGSSRSTTPTQSMSTRESLGSEVPAAAPTAKPPSTPSLNLIQTLGLLVAALGHDAGHPGTTNAFMIKNRTPTSLIYNDRSVLESYHASLFINKVLNVCWPSLLQTKIDTDSLLNLHDLIVSSILATDMGEHFEYMSKLKNFSACTKATSSGVGGFAQPSEPQHETMNNDSKIKLISALLIKCADISNVTRPLRVSSQWAVVLQREFDEVNQLDQLLIKQQQKQQEEILEQHQPQSATDEGNDENDDADASTASSISSSIASFTDDAQGAEWVLELEDEIEYDNLPFELNEILHNKPNIPSGQLFFIGTFAENLFNSISQVYPSLSYTCQIINDNKSYWLERKEQS</sequence>
<feature type="region of interest" description="Disordered" evidence="3">
    <location>
        <begin position="64"/>
        <end position="92"/>
    </location>
</feature>
<evidence type="ECO:0000313" key="5">
    <source>
        <dbReference type="EMBL" id="KAG5421965.1"/>
    </source>
</evidence>
<feature type="region of interest" description="Disordered" evidence="3">
    <location>
        <begin position="366"/>
        <end position="395"/>
    </location>
</feature>
<evidence type="ECO:0000259" key="4">
    <source>
        <dbReference type="PROSITE" id="PS51845"/>
    </source>
</evidence>
<feature type="compositionally biased region" description="Acidic residues" evidence="3">
    <location>
        <begin position="601"/>
        <end position="610"/>
    </location>
</feature>
<reference evidence="5 6" key="1">
    <citation type="submission" date="2020-12" db="EMBL/GenBank/DDBJ databases">
        <title>Effect of drift, selection, and recombination on the evolution of hybrid genomes in Candida yeast pathogens.</title>
        <authorList>
            <person name="Mixao V."/>
            <person name="Ksiezopolska E."/>
            <person name="Saus E."/>
            <person name="Boekhout T."/>
            <person name="Gacser A."/>
            <person name="Gabaldon T."/>
        </authorList>
    </citation>
    <scope>NUCLEOTIDE SEQUENCE [LARGE SCALE GENOMIC DNA]</scope>
    <source>
        <strain evidence="5 6">BP57</strain>
    </source>
</reference>
<keyword evidence="2" id="KW-0378">Hydrolase</keyword>